<protein>
    <submittedName>
        <fullName evidence="1">Uncharacterized protein</fullName>
    </submittedName>
</protein>
<accession>A0A1B0AA53</accession>
<keyword evidence="2" id="KW-1185">Reference proteome</keyword>
<proteinExistence type="predicted"/>
<evidence type="ECO:0000313" key="2">
    <source>
        <dbReference type="Proteomes" id="UP000092445"/>
    </source>
</evidence>
<organism evidence="1 2">
    <name type="scientific">Glossina pallidipes</name>
    <name type="common">Tsetse fly</name>
    <dbReference type="NCBI Taxonomy" id="7398"/>
    <lineage>
        <taxon>Eukaryota</taxon>
        <taxon>Metazoa</taxon>
        <taxon>Ecdysozoa</taxon>
        <taxon>Arthropoda</taxon>
        <taxon>Hexapoda</taxon>
        <taxon>Insecta</taxon>
        <taxon>Pterygota</taxon>
        <taxon>Neoptera</taxon>
        <taxon>Endopterygota</taxon>
        <taxon>Diptera</taxon>
        <taxon>Brachycera</taxon>
        <taxon>Muscomorpha</taxon>
        <taxon>Hippoboscoidea</taxon>
        <taxon>Glossinidae</taxon>
        <taxon>Glossina</taxon>
    </lineage>
</organism>
<reference evidence="1" key="2">
    <citation type="submission" date="2020-05" db="UniProtKB">
        <authorList>
            <consortium name="EnsemblMetazoa"/>
        </authorList>
    </citation>
    <scope>IDENTIFICATION</scope>
    <source>
        <strain evidence="1">IAEA</strain>
    </source>
</reference>
<evidence type="ECO:0000313" key="1">
    <source>
        <dbReference type="EnsemblMetazoa" id="GPAI039120-PA"/>
    </source>
</evidence>
<dbReference type="EnsemblMetazoa" id="GPAI039120-RA">
    <property type="protein sequence ID" value="GPAI039120-PA"/>
    <property type="gene ID" value="GPAI039120"/>
</dbReference>
<dbReference type="AlphaFoldDB" id="A0A1B0AA53"/>
<dbReference type="Proteomes" id="UP000092445">
    <property type="component" value="Unassembled WGS sequence"/>
</dbReference>
<name>A0A1B0AA53_GLOPL</name>
<dbReference type="VEuPathDB" id="VectorBase:GPAI039120"/>
<reference evidence="2" key="1">
    <citation type="submission" date="2014-03" db="EMBL/GenBank/DDBJ databases">
        <authorList>
            <person name="Aksoy S."/>
            <person name="Warren W."/>
            <person name="Wilson R.K."/>
        </authorList>
    </citation>
    <scope>NUCLEOTIDE SEQUENCE [LARGE SCALE GENOMIC DNA]</scope>
    <source>
        <strain evidence="2">IAEA</strain>
    </source>
</reference>
<sequence length="185" mass="19536">MKRVEGKSHGPNELLFEVEVVDATAITAVEILECDDVTLPELAVELLEVVALLFEPFTSLRLFRLVRGDREDDVDDDDDKDVEEDGIATVVTAAAAAAGAVAYWICGVKGAAAGITETAAAHCRLGDNTCGAPAGVCGSVGLRLIAIDEMVVVFWYTETNLSPKAAEERVLKATADLLPSAFSIA</sequence>